<comment type="caution">
    <text evidence="1">The sequence shown here is derived from an EMBL/GenBank/DDBJ whole genome shotgun (WGS) entry which is preliminary data.</text>
</comment>
<protein>
    <submittedName>
        <fullName evidence="1">Uncharacterized protein</fullName>
    </submittedName>
</protein>
<reference evidence="1 2" key="1">
    <citation type="submission" date="2020-06" db="EMBL/GenBank/DDBJ databases">
        <title>Schlegella sp. ID0723 isolated from air conditioner.</title>
        <authorList>
            <person name="Kim D.Y."/>
            <person name="Kim D.-U."/>
        </authorList>
    </citation>
    <scope>NUCLEOTIDE SEQUENCE [LARGE SCALE GENOMIC DNA]</scope>
    <source>
        <strain evidence="1 2">ID0723</strain>
    </source>
</reference>
<keyword evidence="2" id="KW-1185">Reference proteome</keyword>
<accession>A0A7Y6NQS6</accession>
<dbReference type="EMBL" id="JABWMJ010000008">
    <property type="protein sequence ID" value="NUZ07601.1"/>
    <property type="molecule type" value="Genomic_DNA"/>
</dbReference>
<proteinExistence type="predicted"/>
<gene>
    <name evidence="1" type="ORF">HQN59_17685</name>
</gene>
<name>A0A7Y6NQS6_9BURK</name>
<sequence length="74" mass="7863">MTAGTEVLAGHVTSAVAQEAAGSVAAQQMIDRLGHEWATPDIAWLAFVEIAAKYGWRSPACRAFVHELAKRAAV</sequence>
<evidence type="ECO:0000313" key="1">
    <source>
        <dbReference type="EMBL" id="NUZ07601.1"/>
    </source>
</evidence>
<dbReference type="AlphaFoldDB" id="A0A7Y6NQS6"/>
<dbReference type="RefSeq" id="WP_176070430.1">
    <property type="nucleotide sequence ID" value="NZ_JABWMJ010000008.1"/>
</dbReference>
<organism evidence="1 2">
    <name type="scientific">Piscinibacter koreensis</name>
    <dbReference type="NCBI Taxonomy" id="2742824"/>
    <lineage>
        <taxon>Bacteria</taxon>
        <taxon>Pseudomonadati</taxon>
        <taxon>Pseudomonadota</taxon>
        <taxon>Betaproteobacteria</taxon>
        <taxon>Burkholderiales</taxon>
        <taxon>Sphaerotilaceae</taxon>
        <taxon>Piscinibacter</taxon>
    </lineage>
</organism>
<evidence type="ECO:0000313" key="2">
    <source>
        <dbReference type="Proteomes" id="UP000529637"/>
    </source>
</evidence>
<dbReference type="Proteomes" id="UP000529637">
    <property type="component" value="Unassembled WGS sequence"/>
</dbReference>